<dbReference type="PANTHER" id="PTHR44196:SF1">
    <property type="entry name" value="DEHYDROGENASE_REDUCTASE SDR FAMILY MEMBER 7B"/>
    <property type="match status" value="1"/>
</dbReference>
<comment type="caution">
    <text evidence="5">The sequence shown here is derived from an EMBL/GenBank/DDBJ whole genome shotgun (WGS) entry which is preliminary data.</text>
</comment>
<feature type="domain" description="Ketoreductase" evidence="4">
    <location>
        <begin position="7"/>
        <end position="186"/>
    </location>
</feature>
<dbReference type="PRINTS" id="PR00081">
    <property type="entry name" value="GDHRDH"/>
</dbReference>
<evidence type="ECO:0000256" key="3">
    <source>
        <dbReference type="RuleBase" id="RU000363"/>
    </source>
</evidence>
<evidence type="ECO:0000256" key="1">
    <source>
        <dbReference type="ARBA" id="ARBA00006484"/>
    </source>
</evidence>
<reference evidence="5 6" key="1">
    <citation type="submission" date="2019-02" db="EMBL/GenBank/DDBJ databases">
        <title>Deep-cultivation of Planctomycetes and their phenomic and genomic characterization uncovers novel biology.</title>
        <authorList>
            <person name="Wiegand S."/>
            <person name="Jogler M."/>
            <person name="Boedeker C."/>
            <person name="Pinto D."/>
            <person name="Vollmers J."/>
            <person name="Rivas-Marin E."/>
            <person name="Kohn T."/>
            <person name="Peeters S.H."/>
            <person name="Heuer A."/>
            <person name="Rast P."/>
            <person name="Oberbeckmann S."/>
            <person name="Bunk B."/>
            <person name="Jeske O."/>
            <person name="Meyerdierks A."/>
            <person name="Storesund J.E."/>
            <person name="Kallscheuer N."/>
            <person name="Luecker S."/>
            <person name="Lage O.M."/>
            <person name="Pohl T."/>
            <person name="Merkel B.J."/>
            <person name="Hornburger P."/>
            <person name="Mueller R.-W."/>
            <person name="Bruemmer F."/>
            <person name="Labrenz M."/>
            <person name="Spormann A.M."/>
            <person name="Op Den Camp H."/>
            <person name="Overmann J."/>
            <person name="Amann R."/>
            <person name="Jetten M.S.M."/>
            <person name="Mascher T."/>
            <person name="Medema M.H."/>
            <person name="Devos D.P."/>
            <person name="Kaster A.-K."/>
            <person name="Ovreas L."/>
            <person name="Rohde M."/>
            <person name="Galperin M.Y."/>
            <person name="Jogler C."/>
        </authorList>
    </citation>
    <scope>NUCLEOTIDE SEQUENCE [LARGE SCALE GENOMIC DNA]</scope>
    <source>
        <strain evidence="5 6">Pla123a</strain>
    </source>
</reference>
<dbReference type="OrthoDB" id="9810734at2"/>
<dbReference type="GO" id="GO:0016491">
    <property type="term" value="F:oxidoreductase activity"/>
    <property type="evidence" value="ECO:0007669"/>
    <property type="project" value="UniProtKB-KW"/>
</dbReference>
<dbReference type="SMART" id="SM00822">
    <property type="entry name" value="PKS_KR"/>
    <property type="match status" value="1"/>
</dbReference>
<dbReference type="InterPro" id="IPR057326">
    <property type="entry name" value="KR_dom"/>
</dbReference>
<sequence>MRKLAGKRALVTGAASGIGREIALRLAREHVDLYLLDFNQEGLQDVVDEVAELGVEVEAHVCDLRNQDEVEGAAEFAIDYWAGVDILVNNAGVTYYGITHLMPPEECHNLLATNLVSGITLTQRLLPWMLARPQSHVLNVCSVLGLVGLPRVALYCTTKFAMVGYSEALRAEYGRQGLGVTALCPGFVRTNLFSSARPMAEGAEPRTPPSFMCAKPECVARRAVRAIERNQRRVVLEPFARLAYGVKSMAPGLLDWALRLGEQKKIAGKRQRLAELSSDPTEALRLAVGNQAMPRAYEPPASRAA</sequence>
<keyword evidence="2 5" id="KW-0560">Oxidoreductase</keyword>
<dbReference type="Gene3D" id="3.40.50.720">
    <property type="entry name" value="NAD(P)-binding Rossmann-like Domain"/>
    <property type="match status" value="1"/>
</dbReference>
<gene>
    <name evidence="5" type="primary">actIII_2</name>
    <name evidence="5" type="ORF">Pla123a_27190</name>
</gene>
<dbReference type="InterPro" id="IPR020904">
    <property type="entry name" value="Sc_DH/Rdtase_CS"/>
</dbReference>
<dbReference type="AlphaFoldDB" id="A0A5C5YLY8"/>
<dbReference type="SUPFAM" id="SSF51735">
    <property type="entry name" value="NAD(P)-binding Rossmann-fold domains"/>
    <property type="match status" value="1"/>
</dbReference>
<proteinExistence type="inferred from homology"/>
<dbReference type="Proteomes" id="UP000318478">
    <property type="component" value="Unassembled WGS sequence"/>
</dbReference>
<dbReference type="PANTHER" id="PTHR44196">
    <property type="entry name" value="DEHYDROGENASE/REDUCTASE SDR FAMILY MEMBER 7B"/>
    <property type="match status" value="1"/>
</dbReference>
<keyword evidence="6" id="KW-1185">Reference proteome</keyword>
<protein>
    <submittedName>
        <fullName evidence="5">Putative ketoacyl reductase</fullName>
        <ecNumber evidence="5">1.3.1.-</ecNumber>
    </submittedName>
</protein>
<dbReference type="GO" id="GO:0016020">
    <property type="term" value="C:membrane"/>
    <property type="evidence" value="ECO:0007669"/>
    <property type="project" value="TreeGrafter"/>
</dbReference>
<dbReference type="PROSITE" id="PS00061">
    <property type="entry name" value="ADH_SHORT"/>
    <property type="match status" value="1"/>
</dbReference>
<evidence type="ECO:0000313" key="6">
    <source>
        <dbReference type="Proteomes" id="UP000318478"/>
    </source>
</evidence>
<dbReference type="EC" id="1.3.1.-" evidence="5"/>
<evidence type="ECO:0000259" key="4">
    <source>
        <dbReference type="SMART" id="SM00822"/>
    </source>
</evidence>
<dbReference type="InterPro" id="IPR036291">
    <property type="entry name" value="NAD(P)-bd_dom_sf"/>
</dbReference>
<accession>A0A5C5YLY8</accession>
<dbReference type="EMBL" id="SJPO01000006">
    <property type="protein sequence ID" value="TWT75934.1"/>
    <property type="molecule type" value="Genomic_DNA"/>
</dbReference>
<dbReference type="PRINTS" id="PR00080">
    <property type="entry name" value="SDRFAMILY"/>
</dbReference>
<dbReference type="InterPro" id="IPR002347">
    <property type="entry name" value="SDR_fam"/>
</dbReference>
<dbReference type="Pfam" id="PF00106">
    <property type="entry name" value="adh_short"/>
    <property type="match status" value="1"/>
</dbReference>
<evidence type="ECO:0000256" key="2">
    <source>
        <dbReference type="ARBA" id="ARBA00023002"/>
    </source>
</evidence>
<evidence type="ECO:0000313" key="5">
    <source>
        <dbReference type="EMBL" id="TWT75934.1"/>
    </source>
</evidence>
<name>A0A5C5YLY8_9BACT</name>
<dbReference type="CDD" id="cd05233">
    <property type="entry name" value="SDR_c"/>
    <property type="match status" value="1"/>
</dbReference>
<organism evidence="5 6">
    <name type="scientific">Posidoniimonas polymericola</name>
    <dbReference type="NCBI Taxonomy" id="2528002"/>
    <lineage>
        <taxon>Bacteria</taxon>
        <taxon>Pseudomonadati</taxon>
        <taxon>Planctomycetota</taxon>
        <taxon>Planctomycetia</taxon>
        <taxon>Pirellulales</taxon>
        <taxon>Lacipirellulaceae</taxon>
        <taxon>Posidoniimonas</taxon>
    </lineage>
</organism>
<dbReference type="RefSeq" id="WP_146587761.1">
    <property type="nucleotide sequence ID" value="NZ_SJPO01000006.1"/>
</dbReference>
<comment type="similarity">
    <text evidence="1 3">Belongs to the short-chain dehydrogenases/reductases (SDR) family.</text>
</comment>